<comment type="caution">
    <text evidence="1">The sequence shown here is derived from an EMBL/GenBank/DDBJ whole genome shotgun (WGS) entry which is preliminary data.</text>
</comment>
<gene>
    <name evidence="1" type="ORF">MGMO_88c00420</name>
</gene>
<dbReference type="RefSeq" id="WP_023495157.1">
    <property type="nucleotide sequence ID" value="NZ_AYLO01000085.1"/>
</dbReference>
<proteinExistence type="predicted"/>
<name>V5BEW4_9GAMM</name>
<dbReference type="AlphaFoldDB" id="V5BEW4"/>
<dbReference type="EMBL" id="AYLO01000085">
    <property type="protein sequence ID" value="ESS71830.1"/>
    <property type="molecule type" value="Genomic_DNA"/>
</dbReference>
<dbReference type="Proteomes" id="UP000017842">
    <property type="component" value="Unassembled WGS sequence"/>
</dbReference>
<accession>V5BEW4</accession>
<evidence type="ECO:0000313" key="2">
    <source>
        <dbReference type="Proteomes" id="UP000017842"/>
    </source>
</evidence>
<evidence type="ECO:0000313" key="1">
    <source>
        <dbReference type="EMBL" id="ESS71830.1"/>
    </source>
</evidence>
<organism evidence="1 2">
    <name type="scientific">Methyloglobulus morosus KoM1</name>
    <dbReference type="NCBI Taxonomy" id="1116472"/>
    <lineage>
        <taxon>Bacteria</taxon>
        <taxon>Pseudomonadati</taxon>
        <taxon>Pseudomonadota</taxon>
        <taxon>Gammaproteobacteria</taxon>
        <taxon>Methylococcales</taxon>
        <taxon>Methylococcaceae</taxon>
        <taxon>Methyloglobulus</taxon>
    </lineage>
</organism>
<sequence>MNSRPIIFIVLSLYSTIISATEGYKCHPKQALGREDDGILRETGYTKILLNINTEFVVEKATGKIIGSKGFDNSNGLYGSPKVLDIGSKEQSYKVLTIYQPKVSVAYLEIEEFNKNSSKPFTFMDSGIIISGTCEHY</sequence>
<keyword evidence="2" id="KW-1185">Reference proteome</keyword>
<reference evidence="1 2" key="1">
    <citation type="journal article" date="2013" name="Genome Announc.">
        <title>Draft Genome Sequence of the Methanotrophic Gammaproteobacterium Methyloglobulus morosus DSM 22980 Strain KoM1.</title>
        <authorList>
            <person name="Poehlein A."/>
            <person name="Deutzmann J.S."/>
            <person name="Daniel R."/>
            <person name="Simeonova D.D."/>
        </authorList>
    </citation>
    <scope>NUCLEOTIDE SEQUENCE [LARGE SCALE GENOMIC DNA]</scope>
    <source>
        <strain evidence="1 2">KoM1</strain>
    </source>
</reference>
<dbReference type="OrthoDB" id="7060074at2"/>
<protein>
    <submittedName>
        <fullName evidence="1">Uncharacterized protein</fullName>
    </submittedName>
</protein>